<sequence length="1413" mass="154585">MPPSPALGCSPGRGPKASNHKRGHSFEGGLLFREKDDDLALFNEMQNRERENFLLQSSDDLDDSFSTKLRHFSDFKLGISIPVRGESSDLLNADGEKNDYDWLLTPPDTPLFPSLDDEEPSVSTARRGRPRSQPISISRSSTMEKSYRSSRGSASPNRLSPSPRSGNSMLQSRGRPSSARNSSPTPSLRHATPSPRPSTPPSKPSTPAPRSSTPTPRRMSVESSTSAASPGIRGTSPVKTSRGNSASPKIRAWQTNIPGFSSDAPPNLRTSLADRPATYVRGSSPASRNGRDSSSKFRRQSISPTASRSVSSSHSHDRDRFSTHSKGSIASSGDDDVDSLQSMPVGSLDRSTTKRVAASFSNNRSPAIAKKSTRVMSPSSAPKRSFDLALRQMDQRKSPQNMFRPLLSSVPSTTFYAGKGSSAHRSLISRNSSVTTSSNASSDQGTSAAHDTEGSDHNQDDMASECEKLPYSDIHEEVFAFDKIDVMNEATGHEIHDETLNIHHGNFDRDPKIECSPADGGDSFLHGIDVEVSPTSEASHVRDEFPEVDSLEDMAVCSRCGCKYHHSNSEERDIKLCPACNRKEKILCVTALETATVADTLPVLSMSISEEKPLDDLKYVKAVPELPQDIDGGEPKSSPDEENVEEQKTSESEQNHIHLQENSIARSMVEGGDDRHASHSEMGQLALGHCLPETDSGDQKLHHFNGYPNSKVDISEGAGISLLLRRTSSIKGPVVQGRSFTATSIPYDDLSYARDSAKSMRSSIGHGSFSASSSVDFSSARSTESRVQRQSSGRKLDMENHRYDMNTRSQSTGSSFSGISNLASHAMGLSTSTHEDNFKVSVGKMESDVAQETPITPQEHLLALECREADATSTSFTRKADVEEDDYEHGDSSRTGDASTAEPSHAIGSQLDDYSVSSVQNYEDSASHENSLDLPDCASRIAEVEASIRSPESSFKEEHNILNVRVDGVDNEEVATHSSLITVSEIEIKHYPQSNPCSPSDNVSLTSKSSMDEFLERSVCTLSDRDMIASVPEFNTTDHSHGILEQESTVVVDCQSGSKTKSLTLEEATDTILFCSSIVHDLAFQAATIAMEKENSAPLEDSRPTVTILGKSNNSEKKDLRSRTAGKRSTKSQKARQWQVEMDAKSISGKTENDENATTEPLKRMVEPPNKVDTMKPPKLESKWDSLKSADPWAIFKGAGSCFYYQRKLSTSILTPGSSEGAFPSDLLSTKPLVAPERTIGLCQDLVIPVTNFHNEDKGFMVLAGDVFDVPIRKDIIHRVVLWQLAKRQQGTHSTKTISEFRGGAIMHGPKPRSHAFKLNKKLLVYEDLELPTHKTKNIVNHIKEMENTKKVLLVDGGPISEKLRLATQNLHYANILPSIGLNVYSILLHDTLVMSRDAVNRIVERMHTPINR</sequence>
<evidence type="ECO:0000256" key="2">
    <source>
        <dbReference type="ARBA" id="ARBA00022980"/>
    </source>
</evidence>
<protein>
    <submittedName>
        <fullName evidence="5">Uncharacterized protein</fullName>
    </submittedName>
</protein>
<feature type="compositionally biased region" description="Low complexity" evidence="4">
    <location>
        <begin position="131"/>
        <end position="141"/>
    </location>
</feature>
<evidence type="ECO:0000256" key="4">
    <source>
        <dbReference type="SAM" id="MobiDB-lite"/>
    </source>
</evidence>
<dbReference type="InterPro" id="IPR023574">
    <property type="entry name" value="Ribosomal_uL4_dom_sf"/>
</dbReference>
<feature type="compositionally biased region" description="Low complexity" evidence="4">
    <location>
        <begin position="761"/>
        <end position="782"/>
    </location>
</feature>
<accession>A0A978UL39</accession>
<keyword evidence="2" id="KW-0689">Ribosomal protein</keyword>
<dbReference type="GO" id="GO:1990904">
    <property type="term" value="C:ribonucleoprotein complex"/>
    <property type="evidence" value="ECO:0007669"/>
    <property type="project" value="UniProtKB-KW"/>
</dbReference>
<keyword evidence="3" id="KW-0687">Ribonucleoprotein</keyword>
<feature type="region of interest" description="Disordered" evidence="4">
    <location>
        <begin position="761"/>
        <end position="815"/>
    </location>
</feature>
<dbReference type="GO" id="GO:0006412">
    <property type="term" value="P:translation"/>
    <property type="evidence" value="ECO:0007669"/>
    <property type="project" value="InterPro"/>
</dbReference>
<feature type="region of interest" description="Disordered" evidence="4">
    <location>
        <begin position="872"/>
        <end position="913"/>
    </location>
</feature>
<evidence type="ECO:0000313" key="6">
    <source>
        <dbReference type="Proteomes" id="UP000813462"/>
    </source>
</evidence>
<evidence type="ECO:0000256" key="3">
    <source>
        <dbReference type="ARBA" id="ARBA00023274"/>
    </source>
</evidence>
<comment type="caution">
    <text evidence="5">The sequence shown here is derived from an EMBL/GenBank/DDBJ whole genome shotgun (WGS) entry which is preliminary data.</text>
</comment>
<gene>
    <name evidence="5" type="ORF">FEM48_Zijuj10G0037700</name>
</gene>
<dbReference type="InterPro" id="IPR002136">
    <property type="entry name" value="Ribosomal_uL4"/>
</dbReference>
<dbReference type="EMBL" id="JAEACU010000010">
    <property type="protein sequence ID" value="KAH7515541.1"/>
    <property type="molecule type" value="Genomic_DNA"/>
</dbReference>
<dbReference type="Gene3D" id="3.40.1370.10">
    <property type="match status" value="2"/>
</dbReference>
<dbReference type="GO" id="GO:0055028">
    <property type="term" value="C:cortical microtubule"/>
    <property type="evidence" value="ECO:0007669"/>
    <property type="project" value="TreeGrafter"/>
</dbReference>
<evidence type="ECO:0000313" key="5">
    <source>
        <dbReference type="EMBL" id="KAH7515541.1"/>
    </source>
</evidence>
<feature type="compositionally biased region" description="Polar residues" evidence="4">
    <location>
        <begin position="149"/>
        <end position="186"/>
    </location>
</feature>
<evidence type="ECO:0000256" key="1">
    <source>
        <dbReference type="ARBA" id="ARBA00010528"/>
    </source>
</evidence>
<reference evidence="5" key="1">
    <citation type="journal article" date="2021" name="Front. Plant Sci.">
        <title>Chromosome-Scale Genome Assembly for Chinese Sour Jujube and Insights Into Its Genome Evolution and Domestication Signature.</title>
        <authorList>
            <person name="Shen L.-Y."/>
            <person name="Luo H."/>
            <person name="Wang X.-L."/>
            <person name="Wang X.-M."/>
            <person name="Qiu X.-J."/>
            <person name="Liu H."/>
            <person name="Zhou S.-S."/>
            <person name="Jia K.-H."/>
            <person name="Nie S."/>
            <person name="Bao Y.-T."/>
            <person name="Zhang R.-G."/>
            <person name="Yun Q.-Z."/>
            <person name="Chai Y.-H."/>
            <person name="Lu J.-Y."/>
            <person name="Li Y."/>
            <person name="Zhao S.-W."/>
            <person name="Mao J.-F."/>
            <person name="Jia S.-G."/>
            <person name="Mao Y.-M."/>
        </authorList>
    </citation>
    <scope>NUCLEOTIDE SEQUENCE</scope>
    <source>
        <strain evidence="5">AT0</strain>
        <tissue evidence="5">Leaf</tissue>
    </source>
</reference>
<feature type="compositionally biased region" description="Low complexity" evidence="4">
    <location>
        <begin position="208"/>
        <end position="218"/>
    </location>
</feature>
<comment type="similarity">
    <text evidence="1">Belongs to the universal ribosomal protein uL4 family.</text>
</comment>
<feature type="compositionally biased region" description="Low complexity" evidence="4">
    <location>
        <begin position="301"/>
        <end position="313"/>
    </location>
</feature>
<dbReference type="Pfam" id="PF00573">
    <property type="entry name" value="Ribosomal_L4"/>
    <property type="match status" value="1"/>
</dbReference>
<dbReference type="Proteomes" id="UP000813462">
    <property type="component" value="Unassembled WGS sequence"/>
</dbReference>
<feature type="region of interest" description="Disordered" evidence="4">
    <location>
        <begin position="1094"/>
        <end position="1160"/>
    </location>
</feature>
<feature type="compositionally biased region" description="Basic and acidic residues" evidence="4">
    <location>
        <begin position="794"/>
        <end position="805"/>
    </location>
</feature>
<dbReference type="GO" id="GO:0005840">
    <property type="term" value="C:ribosome"/>
    <property type="evidence" value="ECO:0007669"/>
    <property type="project" value="UniProtKB-KW"/>
</dbReference>
<feature type="compositionally biased region" description="Basic and acidic residues" evidence="4">
    <location>
        <begin position="1094"/>
        <end position="1103"/>
    </location>
</feature>
<feature type="compositionally biased region" description="Low complexity" evidence="4">
    <location>
        <begin position="426"/>
        <end position="442"/>
    </location>
</feature>
<dbReference type="GO" id="GO:0003735">
    <property type="term" value="F:structural constituent of ribosome"/>
    <property type="evidence" value="ECO:0007669"/>
    <property type="project" value="InterPro"/>
</dbReference>
<dbReference type="GO" id="GO:0043622">
    <property type="term" value="P:cortical microtubule organization"/>
    <property type="evidence" value="ECO:0007669"/>
    <property type="project" value="TreeGrafter"/>
</dbReference>
<feature type="region of interest" description="Disordered" evidence="4">
    <location>
        <begin position="1"/>
        <end position="28"/>
    </location>
</feature>
<feature type="region of interest" description="Disordered" evidence="4">
    <location>
        <begin position="418"/>
        <end position="462"/>
    </location>
</feature>
<dbReference type="PANTHER" id="PTHR31949">
    <property type="entry name" value="GASTRIC MUCIN-LIKE PROTEIN"/>
    <property type="match status" value="1"/>
</dbReference>
<feature type="compositionally biased region" description="Polar residues" evidence="4">
    <location>
        <begin position="237"/>
        <end position="259"/>
    </location>
</feature>
<dbReference type="PANTHER" id="PTHR31949:SF3">
    <property type="entry name" value="RUN_FYVE DOMAIN PROTEIN"/>
    <property type="match status" value="1"/>
</dbReference>
<name>A0A978UL39_ZIZJJ</name>
<dbReference type="SUPFAM" id="SSF52166">
    <property type="entry name" value="Ribosomal protein L4"/>
    <property type="match status" value="1"/>
</dbReference>
<feature type="compositionally biased region" description="Pro residues" evidence="4">
    <location>
        <begin position="194"/>
        <end position="207"/>
    </location>
</feature>
<organism evidence="5 6">
    <name type="scientific">Ziziphus jujuba var. spinosa</name>
    <dbReference type="NCBI Taxonomy" id="714518"/>
    <lineage>
        <taxon>Eukaryota</taxon>
        <taxon>Viridiplantae</taxon>
        <taxon>Streptophyta</taxon>
        <taxon>Embryophyta</taxon>
        <taxon>Tracheophyta</taxon>
        <taxon>Spermatophyta</taxon>
        <taxon>Magnoliopsida</taxon>
        <taxon>eudicotyledons</taxon>
        <taxon>Gunneridae</taxon>
        <taxon>Pentapetalae</taxon>
        <taxon>rosids</taxon>
        <taxon>fabids</taxon>
        <taxon>Rosales</taxon>
        <taxon>Rhamnaceae</taxon>
        <taxon>Paliureae</taxon>
        <taxon>Ziziphus</taxon>
    </lineage>
</organism>
<feature type="compositionally biased region" description="Basic and acidic residues" evidence="4">
    <location>
        <begin position="633"/>
        <end position="655"/>
    </location>
</feature>
<feature type="region of interest" description="Disordered" evidence="4">
    <location>
        <begin position="626"/>
        <end position="655"/>
    </location>
</feature>
<feature type="region of interest" description="Disordered" evidence="4">
    <location>
        <begin position="85"/>
        <end position="388"/>
    </location>
</feature>
<feature type="compositionally biased region" description="Basic and acidic residues" evidence="4">
    <location>
        <begin position="450"/>
        <end position="462"/>
    </location>
</feature>
<proteinExistence type="inferred from homology"/>
<feature type="compositionally biased region" description="Basic residues" evidence="4">
    <location>
        <begin position="1124"/>
        <end position="1134"/>
    </location>
</feature>